<dbReference type="RefSeq" id="WP_099011591.1">
    <property type="nucleotide sequence ID" value="NZ_CP077154.1"/>
</dbReference>
<dbReference type="InterPro" id="IPR021505">
    <property type="entry name" value="Phage_B3_Orf6"/>
</dbReference>
<evidence type="ECO:0008006" key="3">
    <source>
        <dbReference type="Google" id="ProtNLM"/>
    </source>
</evidence>
<dbReference type="Pfam" id="PF11363">
    <property type="entry name" value="DUF3164"/>
    <property type="match status" value="1"/>
</dbReference>
<dbReference type="Proteomes" id="UP000221504">
    <property type="component" value="Unassembled WGS sequence"/>
</dbReference>
<evidence type="ECO:0000313" key="1">
    <source>
        <dbReference type="EMBL" id="PHI08358.1"/>
    </source>
</evidence>
<accession>A0A2C6BRV9</accession>
<dbReference type="EMBL" id="NIRM01000002">
    <property type="protein sequence ID" value="PHI08358.1"/>
    <property type="molecule type" value="Genomic_DNA"/>
</dbReference>
<protein>
    <recommendedName>
        <fullName evidence="3">DUF3164 family protein</fullName>
    </recommendedName>
</protein>
<gene>
    <name evidence="1" type="ORF">CBG52_09320</name>
</gene>
<proteinExistence type="predicted"/>
<evidence type="ECO:0000313" key="2">
    <source>
        <dbReference type="Proteomes" id="UP000221504"/>
    </source>
</evidence>
<sequence length="226" mass="25833">MDFDKLTDEEKEAMRKAVLEEEKAKEAKRKEKIKEYKGIVDETVKENFNKVEKLAEILKSTKLEIFKSFEAILELKEELYGIKETQRSHTFTTSDGNLSIIIGHRIIDSFDDTVHSGIAKVKDYISKLTTNEQPELEKLIDLLLKKDKNGNLKASRVLELEAIANENGNETLLEGVKIIKEAYKPSKSSTYVEAYYKDKTGRMISVPLSITSVIEERNGEDKERAN</sequence>
<organism evidence="1 2">
    <name type="scientific">Fusobacterium nucleatum subsp. polymorphum</name>
    <name type="common">Fusobacterium polymorphum</name>
    <dbReference type="NCBI Taxonomy" id="76857"/>
    <lineage>
        <taxon>Bacteria</taxon>
        <taxon>Fusobacteriati</taxon>
        <taxon>Fusobacteriota</taxon>
        <taxon>Fusobacteriia</taxon>
        <taxon>Fusobacteriales</taxon>
        <taxon>Fusobacteriaceae</taxon>
        <taxon>Fusobacterium</taxon>
    </lineage>
</organism>
<name>A0A2C6BRV9_FUSNP</name>
<dbReference type="AlphaFoldDB" id="A0A2C6BRV9"/>
<reference evidence="1 2" key="1">
    <citation type="submission" date="2017-06" db="EMBL/GenBank/DDBJ databases">
        <title>Draft genome sequence of Fusobacterium nucleatum subsp. polymorphum KCOM 1267 (=ChDC F290).</title>
        <authorList>
            <person name="Kook J.-K."/>
            <person name="Park S.-N."/>
            <person name="Lim Y.K."/>
            <person name="Roh H."/>
        </authorList>
    </citation>
    <scope>NUCLEOTIDE SEQUENCE [LARGE SCALE GENOMIC DNA]</scope>
    <source>
        <strain evidence="2">KCOM 1267(ChDC F290)</strain>
    </source>
</reference>
<comment type="caution">
    <text evidence="1">The sequence shown here is derived from an EMBL/GenBank/DDBJ whole genome shotgun (WGS) entry which is preliminary data.</text>
</comment>